<evidence type="ECO:0000256" key="1">
    <source>
        <dbReference type="ARBA" id="ARBA00009437"/>
    </source>
</evidence>
<keyword evidence="3" id="KW-0238">DNA-binding</keyword>
<dbReference type="Proteomes" id="UP000885750">
    <property type="component" value="Unassembled WGS sequence"/>
</dbReference>
<dbReference type="InterPro" id="IPR000847">
    <property type="entry name" value="LysR_HTH_N"/>
</dbReference>
<comment type="similarity">
    <text evidence="1">Belongs to the LysR transcriptional regulatory family.</text>
</comment>
<dbReference type="PROSITE" id="PS50931">
    <property type="entry name" value="HTH_LYSR"/>
    <property type="match status" value="1"/>
</dbReference>
<evidence type="ECO:0000256" key="3">
    <source>
        <dbReference type="ARBA" id="ARBA00023125"/>
    </source>
</evidence>
<dbReference type="AlphaFoldDB" id="A0A7V2WUF3"/>
<dbReference type="InterPro" id="IPR036388">
    <property type="entry name" value="WH-like_DNA-bd_sf"/>
</dbReference>
<dbReference type="Gene3D" id="3.40.190.290">
    <property type="match status" value="1"/>
</dbReference>
<evidence type="ECO:0000256" key="4">
    <source>
        <dbReference type="ARBA" id="ARBA00023163"/>
    </source>
</evidence>
<gene>
    <name evidence="6" type="ORF">ENJ51_02305</name>
</gene>
<sequence length="286" mass="31835">MDLKNYIAFLAVADQSSFSRAAKLLYITQPAVSKRIALLERDLGASLFDRIGHNVILNEAGKALYPIAQRIKQNFHQSHQVINDLRGEISGHLSLVTSHHIGLRRLPSTLKRYAQQYPQVQFDIAFMDSENACQEIEKGNYELGVVTLPLNPPKKLKLTPLWDDSLVITVAPNHQLAGKKSVTLDELAHYSAILPAVGTYTRTVIEKPIIRKQGALKIVLETNYLETIRMMVSIGLGWSALPRAMLGDDVIEVPIKGLEIHRELGIVVHEERTLSNAGKALVELLV</sequence>
<protein>
    <submittedName>
        <fullName evidence="6">LysR family transcriptional regulator</fullName>
    </submittedName>
</protein>
<accession>A0A7V2WUF3</accession>
<dbReference type="PANTHER" id="PTHR30126">
    <property type="entry name" value="HTH-TYPE TRANSCRIPTIONAL REGULATOR"/>
    <property type="match status" value="1"/>
</dbReference>
<dbReference type="PRINTS" id="PR00039">
    <property type="entry name" value="HTHLYSR"/>
</dbReference>
<dbReference type="EMBL" id="DRMS01000092">
    <property type="protein sequence ID" value="HFC91627.1"/>
    <property type="molecule type" value="Genomic_DNA"/>
</dbReference>
<proteinExistence type="inferred from homology"/>
<organism evidence="6">
    <name type="scientific">Leucothrix mucor</name>
    <dbReference type="NCBI Taxonomy" id="45248"/>
    <lineage>
        <taxon>Bacteria</taxon>
        <taxon>Pseudomonadati</taxon>
        <taxon>Pseudomonadota</taxon>
        <taxon>Gammaproteobacteria</taxon>
        <taxon>Thiotrichales</taxon>
        <taxon>Thiotrichaceae</taxon>
        <taxon>Leucothrix</taxon>
    </lineage>
</organism>
<dbReference type="CDD" id="cd05466">
    <property type="entry name" value="PBP2_LTTR_substrate"/>
    <property type="match status" value="1"/>
</dbReference>
<dbReference type="GO" id="GO:0003700">
    <property type="term" value="F:DNA-binding transcription factor activity"/>
    <property type="evidence" value="ECO:0007669"/>
    <property type="project" value="InterPro"/>
</dbReference>
<feature type="domain" description="HTH lysR-type" evidence="5">
    <location>
        <begin position="1"/>
        <end position="58"/>
    </location>
</feature>
<evidence type="ECO:0000313" key="6">
    <source>
        <dbReference type="EMBL" id="HFC91627.1"/>
    </source>
</evidence>
<dbReference type="InterPro" id="IPR036390">
    <property type="entry name" value="WH_DNA-bd_sf"/>
</dbReference>
<dbReference type="PANTHER" id="PTHR30126:SF81">
    <property type="entry name" value="HTH-TYPE TRANSCRIPTIONAL REGULATOR ILVY"/>
    <property type="match status" value="1"/>
</dbReference>
<dbReference type="Pfam" id="PF00126">
    <property type="entry name" value="HTH_1"/>
    <property type="match status" value="1"/>
</dbReference>
<evidence type="ECO:0000259" key="5">
    <source>
        <dbReference type="PROSITE" id="PS50931"/>
    </source>
</evidence>
<keyword evidence="2" id="KW-0805">Transcription regulation</keyword>
<dbReference type="SUPFAM" id="SSF46785">
    <property type="entry name" value="Winged helix' DNA-binding domain"/>
    <property type="match status" value="1"/>
</dbReference>
<keyword evidence="4" id="KW-0804">Transcription</keyword>
<dbReference type="FunFam" id="1.10.10.10:FF:000001">
    <property type="entry name" value="LysR family transcriptional regulator"/>
    <property type="match status" value="1"/>
</dbReference>
<comment type="caution">
    <text evidence="6">The sequence shown here is derived from an EMBL/GenBank/DDBJ whole genome shotgun (WGS) entry which is preliminary data.</text>
</comment>
<dbReference type="GO" id="GO:0000976">
    <property type="term" value="F:transcription cis-regulatory region binding"/>
    <property type="evidence" value="ECO:0007669"/>
    <property type="project" value="TreeGrafter"/>
</dbReference>
<dbReference type="Pfam" id="PF03466">
    <property type="entry name" value="LysR_substrate"/>
    <property type="match status" value="1"/>
</dbReference>
<evidence type="ECO:0000256" key="2">
    <source>
        <dbReference type="ARBA" id="ARBA00023015"/>
    </source>
</evidence>
<name>A0A7V2WUF3_LEUMU</name>
<dbReference type="InterPro" id="IPR005119">
    <property type="entry name" value="LysR_subst-bd"/>
</dbReference>
<reference evidence="6" key="1">
    <citation type="journal article" date="2020" name="mSystems">
        <title>Genome- and Community-Level Interaction Insights into Carbon Utilization and Element Cycling Functions of Hydrothermarchaeota in Hydrothermal Sediment.</title>
        <authorList>
            <person name="Zhou Z."/>
            <person name="Liu Y."/>
            <person name="Xu W."/>
            <person name="Pan J."/>
            <person name="Luo Z.H."/>
            <person name="Li M."/>
        </authorList>
    </citation>
    <scope>NUCLEOTIDE SEQUENCE [LARGE SCALE GENOMIC DNA]</scope>
    <source>
        <strain evidence="6">HyVt-493</strain>
    </source>
</reference>
<dbReference type="Gene3D" id="1.10.10.10">
    <property type="entry name" value="Winged helix-like DNA-binding domain superfamily/Winged helix DNA-binding domain"/>
    <property type="match status" value="1"/>
</dbReference>
<dbReference type="SUPFAM" id="SSF53850">
    <property type="entry name" value="Periplasmic binding protein-like II"/>
    <property type="match status" value="1"/>
</dbReference>